<keyword evidence="3" id="KW-1185">Reference proteome</keyword>
<dbReference type="HAMAP" id="MF_01506">
    <property type="entry name" value="Tlp"/>
    <property type="match status" value="1"/>
</dbReference>
<sequence length="76" mass="8887">MKNKPDDRSNNVERIQHNISNTIRNCELADETIERTDDPHTKEVLSAKNERREEALDGMRKEIRDEAINEKIGLNK</sequence>
<accession>A0A937FBS5</accession>
<dbReference type="Proteomes" id="UP000623681">
    <property type="component" value="Unassembled WGS sequence"/>
</dbReference>
<name>A0A937FBS5_9CLOT</name>
<evidence type="ECO:0000313" key="3">
    <source>
        <dbReference type="Proteomes" id="UP000623681"/>
    </source>
</evidence>
<protein>
    <recommendedName>
        <fullName evidence="1">Protein Tlp homolog</fullName>
    </recommendedName>
</protein>
<dbReference type="RefSeq" id="WP_202766544.1">
    <property type="nucleotide sequence ID" value="NZ_JAESWA010000017.1"/>
</dbReference>
<comment type="similarity">
    <text evidence="1">Belongs to the Tlp family.</text>
</comment>
<dbReference type="Pfam" id="PF19824">
    <property type="entry name" value="Tlp"/>
    <property type="match status" value="1"/>
</dbReference>
<comment type="caution">
    <text evidence="2">The sequence shown here is derived from an EMBL/GenBank/DDBJ whole genome shotgun (WGS) entry which is preliminary data.</text>
</comment>
<organism evidence="2 3">
    <name type="scientific">Clostridium paridis</name>
    <dbReference type="NCBI Taxonomy" id="2803863"/>
    <lineage>
        <taxon>Bacteria</taxon>
        <taxon>Bacillati</taxon>
        <taxon>Bacillota</taxon>
        <taxon>Clostridia</taxon>
        <taxon>Eubacteriales</taxon>
        <taxon>Clostridiaceae</taxon>
        <taxon>Clostridium</taxon>
    </lineage>
</organism>
<dbReference type="AlphaFoldDB" id="A0A937FBS5"/>
<dbReference type="NCBIfam" id="TIGR03090">
    <property type="entry name" value="SASP_tlp"/>
    <property type="match status" value="1"/>
</dbReference>
<proteinExistence type="inferred from homology"/>
<dbReference type="EMBL" id="JAESWA010000017">
    <property type="protein sequence ID" value="MBL4931175.1"/>
    <property type="molecule type" value="Genomic_DNA"/>
</dbReference>
<dbReference type="InterPro" id="IPR017524">
    <property type="entry name" value="SASP_thioredoxin-like"/>
</dbReference>
<reference evidence="2" key="1">
    <citation type="submission" date="2021-01" db="EMBL/GenBank/DDBJ databases">
        <title>Genome public.</title>
        <authorList>
            <person name="Liu C."/>
            <person name="Sun Q."/>
        </authorList>
    </citation>
    <scope>NUCLEOTIDE SEQUENCE</scope>
    <source>
        <strain evidence="2">YIM B02565</strain>
    </source>
</reference>
<evidence type="ECO:0000313" key="2">
    <source>
        <dbReference type="EMBL" id="MBL4931175.1"/>
    </source>
</evidence>
<gene>
    <name evidence="1 2" type="primary">tlp</name>
    <name evidence="2" type="ORF">JK634_05105</name>
</gene>
<evidence type="ECO:0000256" key="1">
    <source>
        <dbReference type="HAMAP-Rule" id="MF_01506"/>
    </source>
</evidence>